<evidence type="ECO:0000256" key="4">
    <source>
        <dbReference type="ARBA" id="ARBA00022833"/>
    </source>
</evidence>
<dbReference type="STRING" id="81824.A9V5U7"/>
<dbReference type="InterPro" id="IPR011011">
    <property type="entry name" value="Znf_FYVE_PHD"/>
</dbReference>
<dbReference type="InterPro" id="IPR019787">
    <property type="entry name" value="Znf_PHD-finger"/>
</dbReference>
<keyword evidence="5" id="KW-0539">Nucleus</keyword>
<dbReference type="Pfam" id="PF13832">
    <property type="entry name" value="zf-HC5HC2H_2"/>
    <property type="match status" value="1"/>
</dbReference>
<keyword evidence="3" id="KW-0863">Zinc-finger</keyword>
<evidence type="ECO:0000256" key="6">
    <source>
        <dbReference type="SAM" id="Coils"/>
    </source>
</evidence>
<name>A9V5U7_MONBE</name>
<feature type="compositionally biased region" description="Basic and acidic residues" evidence="7">
    <location>
        <begin position="754"/>
        <end position="764"/>
    </location>
</feature>
<dbReference type="SMART" id="SM00558">
    <property type="entry name" value="JmjC"/>
    <property type="match status" value="1"/>
</dbReference>
<dbReference type="InterPro" id="IPR002999">
    <property type="entry name" value="Tudor"/>
</dbReference>
<dbReference type="GeneID" id="5893381"/>
<dbReference type="Gene3D" id="2.30.30.140">
    <property type="match status" value="1"/>
</dbReference>
<dbReference type="GO" id="GO:0032454">
    <property type="term" value="F:histone H3K9 demethylase activity"/>
    <property type="evidence" value="ECO:0000318"/>
    <property type="project" value="GO_Central"/>
</dbReference>
<keyword evidence="11" id="KW-1185">Reference proteome</keyword>
<organism evidence="10 11">
    <name type="scientific">Monosiga brevicollis</name>
    <name type="common">Choanoflagellate</name>
    <dbReference type="NCBI Taxonomy" id="81824"/>
    <lineage>
        <taxon>Eukaryota</taxon>
        <taxon>Choanoflagellata</taxon>
        <taxon>Craspedida</taxon>
        <taxon>Salpingoecidae</taxon>
        <taxon>Monosiga</taxon>
    </lineage>
</organism>
<evidence type="ECO:0000313" key="11">
    <source>
        <dbReference type="Proteomes" id="UP000001357"/>
    </source>
</evidence>
<dbReference type="SMART" id="SM00333">
    <property type="entry name" value="TUDOR"/>
    <property type="match status" value="2"/>
</dbReference>
<reference evidence="10 11" key="1">
    <citation type="journal article" date="2008" name="Nature">
        <title>The genome of the choanoflagellate Monosiga brevicollis and the origin of metazoans.</title>
        <authorList>
            <consortium name="JGI Sequencing"/>
            <person name="King N."/>
            <person name="Westbrook M.J."/>
            <person name="Young S.L."/>
            <person name="Kuo A."/>
            <person name="Abedin M."/>
            <person name="Chapman J."/>
            <person name="Fairclough S."/>
            <person name="Hellsten U."/>
            <person name="Isogai Y."/>
            <person name="Letunic I."/>
            <person name="Marr M."/>
            <person name="Pincus D."/>
            <person name="Putnam N."/>
            <person name="Rokas A."/>
            <person name="Wright K.J."/>
            <person name="Zuzow R."/>
            <person name="Dirks W."/>
            <person name="Good M."/>
            <person name="Goodstein D."/>
            <person name="Lemons D."/>
            <person name="Li W."/>
            <person name="Lyons J.B."/>
            <person name="Morris A."/>
            <person name="Nichols S."/>
            <person name="Richter D.J."/>
            <person name="Salamov A."/>
            <person name="Bork P."/>
            <person name="Lim W.A."/>
            <person name="Manning G."/>
            <person name="Miller W.T."/>
            <person name="McGinnis W."/>
            <person name="Shapiro H."/>
            <person name="Tjian R."/>
            <person name="Grigoriev I.V."/>
            <person name="Rokhsar D."/>
        </authorList>
    </citation>
    <scope>NUCLEOTIDE SEQUENCE [LARGE SCALE GENOMIC DNA]</scope>
    <source>
        <strain evidence="11">MX1 / ATCC 50154</strain>
    </source>
</reference>
<dbReference type="InterPro" id="IPR003349">
    <property type="entry name" value="JmjN"/>
</dbReference>
<dbReference type="PANTHER" id="PTHR10694:SF7">
    <property type="entry name" value="[HISTONE H3]-TRIMETHYL-L-LYSINE(9) DEMETHYLASE"/>
    <property type="match status" value="1"/>
</dbReference>
<dbReference type="InParanoid" id="A9V5U7"/>
<evidence type="ECO:0000256" key="1">
    <source>
        <dbReference type="ARBA" id="ARBA00004123"/>
    </source>
</evidence>
<dbReference type="FunFam" id="2.60.120.650:FF:000098">
    <property type="entry name" value="Jumonji domain-containing protein, putative"/>
    <property type="match status" value="1"/>
</dbReference>
<evidence type="ECO:0008006" key="12">
    <source>
        <dbReference type="Google" id="ProtNLM"/>
    </source>
</evidence>
<dbReference type="Proteomes" id="UP000001357">
    <property type="component" value="Unassembled WGS sequence"/>
</dbReference>
<dbReference type="PROSITE" id="PS51184">
    <property type="entry name" value="JMJC"/>
    <property type="match status" value="1"/>
</dbReference>
<feature type="compositionally biased region" description="Pro residues" evidence="7">
    <location>
        <begin position="476"/>
        <end position="485"/>
    </location>
</feature>
<dbReference type="GO" id="GO:0000785">
    <property type="term" value="C:chromatin"/>
    <property type="evidence" value="ECO:0000318"/>
    <property type="project" value="GO_Central"/>
</dbReference>
<keyword evidence="4" id="KW-0862">Zinc</keyword>
<dbReference type="FunCoup" id="A9V5U7">
    <property type="interactions" value="1275"/>
</dbReference>
<keyword evidence="2" id="KW-0479">Metal-binding</keyword>
<dbReference type="SUPFAM" id="SSF57903">
    <property type="entry name" value="FYVE/PHD zinc finger"/>
    <property type="match status" value="1"/>
</dbReference>
<comment type="subcellular location">
    <subcellularLocation>
        <location evidence="1">Nucleus</location>
    </subcellularLocation>
</comment>
<feature type="coiled-coil region" evidence="6">
    <location>
        <begin position="408"/>
        <end position="445"/>
    </location>
</feature>
<evidence type="ECO:0000256" key="7">
    <source>
        <dbReference type="SAM" id="MobiDB-lite"/>
    </source>
</evidence>
<evidence type="ECO:0000259" key="8">
    <source>
        <dbReference type="PROSITE" id="PS51183"/>
    </source>
</evidence>
<dbReference type="GO" id="GO:0008270">
    <property type="term" value="F:zinc ion binding"/>
    <property type="evidence" value="ECO:0007669"/>
    <property type="project" value="UniProtKB-KW"/>
</dbReference>
<dbReference type="GO" id="GO:0005634">
    <property type="term" value="C:nucleus"/>
    <property type="evidence" value="ECO:0000318"/>
    <property type="project" value="GO_Central"/>
</dbReference>
<feature type="compositionally biased region" description="Polar residues" evidence="7">
    <location>
        <begin position="690"/>
        <end position="706"/>
    </location>
</feature>
<feature type="region of interest" description="Disordered" evidence="7">
    <location>
        <begin position="672"/>
        <end position="773"/>
    </location>
</feature>
<dbReference type="EMBL" id="CH991561">
    <property type="protein sequence ID" value="EDQ87106.1"/>
    <property type="molecule type" value="Genomic_DNA"/>
</dbReference>
<evidence type="ECO:0000256" key="3">
    <source>
        <dbReference type="ARBA" id="ARBA00022771"/>
    </source>
</evidence>
<evidence type="ECO:0000259" key="9">
    <source>
        <dbReference type="PROSITE" id="PS51184"/>
    </source>
</evidence>
<feature type="compositionally biased region" description="Low complexity" evidence="7">
    <location>
        <begin position="604"/>
        <end position="624"/>
    </location>
</feature>
<feature type="domain" description="JmjC" evidence="9">
    <location>
        <begin position="217"/>
        <end position="383"/>
    </location>
</feature>
<evidence type="ECO:0000256" key="2">
    <source>
        <dbReference type="ARBA" id="ARBA00022723"/>
    </source>
</evidence>
<dbReference type="SUPFAM" id="SSF51197">
    <property type="entry name" value="Clavaminate synthase-like"/>
    <property type="match status" value="1"/>
</dbReference>
<feature type="compositionally biased region" description="Basic and acidic residues" evidence="7">
    <location>
        <begin position="728"/>
        <end position="739"/>
    </location>
</feature>
<dbReference type="InterPro" id="IPR003347">
    <property type="entry name" value="JmjC_dom"/>
</dbReference>
<gene>
    <name evidence="10" type="ORF">MONBRDRAFT_27628</name>
</gene>
<dbReference type="SUPFAM" id="SSF63748">
    <property type="entry name" value="Tudor/PWWP/MBT"/>
    <property type="match status" value="1"/>
</dbReference>
<dbReference type="Pfam" id="PF13831">
    <property type="entry name" value="PHD_2"/>
    <property type="match status" value="1"/>
</dbReference>
<dbReference type="Pfam" id="PF02373">
    <property type="entry name" value="JmjC"/>
    <property type="match status" value="1"/>
</dbReference>
<dbReference type="KEGG" id="mbr:MONBRDRAFT_27628"/>
<evidence type="ECO:0000256" key="5">
    <source>
        <dbReference type="ARBA" id="ARBA00023242"/>
    </source>
</evidence>
<dbReference type="SMART" id="SM00545">
    <property type="entry name" value="JmjN"/>
    <property type="match status" value="1"/>
</dbReference>
<dbReference type="eggNOG" id="KOG0958">
    <property type="taxonomic scope" value="Eukaryota"/>
</dbReference>
<accession>A9V5U7</accession>
<feature type="region of interest" description="Disordered" evidence="7">
    <location>
        <begin position="599"/>
        <end position="656"/>
    </location>
</feature>
<dbReference type="Gene3D" id="2.60.120.650">
    <property type="entry name" value="Cupin"/>
    <property type="match status" value="1"/>
</dbReference>
<keyword evidence="6" id="KW-0175">Coiled coil</keyword>
<feature type="compositionally biased region" description="Low complexity" evidence="7">
    <location>
        <begin position="637"/>
        <end position="656"/>
    </location>
</feature>
<protein>
    <recommendedName>
        <fullName evidence="12">[Histone H3]-trimethyl-L-lysine(9) demethylase</fullName>
    </recommendedName>
</protein>
<dbReference type="PROSITE" id="PS51183">
    <property type="entry name" value="JMJN"/>
    <property type="match status" value="1"/>
</dbReference>
<sequence>MADQSHLPTAATETSAMPEATRRAARRSSPVPKAAPATPADDQAELAAQKATVAAIQHAEEALTSAPPFAFTPRLDSFEVEPDGVYVFRPTLAEMKDFSEYVRFMELVGAHREGIAKVIAPSDYCPRKSGYDLDGPVGDFVVRSPIKQVSFGSKGLYFVENQVVPRMSARKFAAKASKTGPPAKAKDNPCAIERAFWRSIGFAPAIYGADVEGSLTDDDAQGWRVANLGTILDTVTDREGRKLPGVNTAYLYFGMWKAMFCWHTEDMDLYSINYIHTGAPKQWYAISPDHAGDFERLAHREFATDYHNCRNFLRHKTSVISPAILQASGVPMAKTVHRAGEFIITFPRAYHAGFNHGFNIAESTNFATNRWVDFGMTAEPCLCREDTVRINMDPFVERFRPAIWQERLQAQARLRAAREAELARLRAEEEAAAAAARAKAEVKAQAKAEARRARAAAAVTTTKTTEPKPKKVKRSTPPPRAPRPPITTIAEKTFALEVAQNREAAARSDGQVNCAVCQQSGTLTTQAEPVLGATAAHCHMMRVQGHRHLPIERATAATTPIPLYLQPYMGTHDEMAGAERLAPGTLARLAMTDGSVRYSLQPQPATNSSGSSPSGAAPTPTSSAHGSIGTGSPYLHASTAVSTSPHAPASTAATDSATFAPNATEIQAVPEPDSFQCLPPQHPRPMPCSAGSSQLSQDSTNLSSNERPGWAITLGHSNPRVLPAGAVDEGHDDSGLRSNEDEEEEAFKNSTRPGEPHCESVSHEDEQEEDEDDDVAISDALLRCHWCGVVVHRDCYGVQPHERAQGWRCDRCVESAFVVRCALCPIIGGAFKRVVYDARAPHPAQAPAWVHMACMQQVLEAHFEDSERKTLVDLRDIPVSRYRLRCSLCNNAPSPADLGITDPSIKLSAMPWIPASSANRGKALGACIQTVLLPGQERPSILTFCLAHAPKSEPEPVLSELEMGERVYARWNDGLYYRGKVLRAKHQLGYLVQLADGNITPVLPAAVQRVMPDGTTTPCAGDDAAPTPDTPLLVAARQGPVPATFVGETHTNRYQVAFDDGYSATLERRFICTSPDAVPTGRLAPGL</sequence>
<dbReference type="GO" id="GO:0051864">
    <property type="term" value="F:histone H3K36 demethylase activity"/>
    <property type="evidence" value="ECO:0000318"/>
    <property type="project" value="GO_Central"/>
</dbReference>
<dbReference type="GO" id="GO:0010468">
    <property type="term" value="P:regulation of gene expression"/>
    <property type="evidence" value="ECO:0000318"/>
    <property type="project" value="GO_Central"/>
</dbReference>
<dbReference type="PANTHER" id="PTHR10694">
    <property type="entry name" value="LYSINE-SPECIFIC DEMETHYLASE"/>
    <property type="match status" value="1"/>
</dbReference>
<dbReference type="GO" id="GO:0006338">
    <property type="term" value="P:chromatin remodeling"/>
    <property type="evidence" value="ECO:0000318"/>
    <property type="project" value="GO_Central"/>
</dbReference>
<dbReference type="AlphaFoldDB" id="A9V5U7"/>
<dbReference type="RefSeq" id="XP_001748049.1">
    <property type="nucleotide sequence ID" value="XM_001747997.1"/>
</dbReference>
<feature type="domain" description="JmjN" evidence="8">
    <location>
        <begin position="85"/>
        <end position="127"/>
    </location>
</feature>
<proteinExistence type="predicted"/>
<feature type="region of interest" description="Disordered" evidence="7">
    <location>
        <begin position="1"/>
        <end position="44"/>
    </location>
</feature>
<feature type="region of interest" description="Disordered" evidence="7">
    <location>
        <begin position="457"/>
        <end position="487"/>
    </location>
</feature>
<evidence type="ECO:0000313" key="10">
    <source>
        <dbReference type="EMBL" id="EDQ87106.1"/>
    </source>
</evidence>